<gene>
    <name evidence="2" type="ORF">CONPUDRAFT_66069</name>
</gene>
<feature type="chain" id="PRO_5024321643" evidence="1">
    <location>
        <begin position="27"/>
        <end position="106"/>
    </location>
</feature>
<reference evidence="3" key="1">
    <citation type="journal article" date="2012" name="Science">
        <title>The Paleozoic origin of enzymatic lignin decomposition reconstructed from 31 fungal genomes.</title>
        <authorList>
            <person name="Floudas D."/>
            <person name="Binder M."/>
            <person name="Riley R."/>
            <person name="Barry K."/>
            <person name="Blanchette R.A."/>
            <person name="Henrissat B."/>
            <person name="Martinez A.T."/>
            <person name="Otillar R."/>
            <person name="Spatafora J.W."/>
            <person name="Yadav J.S."/>
            <person name="Aerts A."/>
            <person name="Benoit I."/>
            <person name="Boyd A."/>
            <person name="Carlson A."/>
            <person name="Copeland A."/>
            <person name="Coutinho P.M."/>
            <person name="de Vries R.P."/>
            <person name="Ferreira P."/>
            <person name="Findley K."/>
            <person name="Foster B."/>
            <person name="Gaskell J."/>
            <person name="Glotzer D."/>
            <person name="Gorecki P."/>
            <person name="Heitman J."/>
            <person name="Hesse C."/>
            <person name="Hori C."/>
            <person name="Igarashi K."/>
            <person name="Jurgens J.A."/>
            <person name="Kallen N."/>
            <person name="Kersten P."/>
            <person name="Kohler A."/>
            <person name="Kuees U."/>
            <person name="Kumar T.K.A."/>
            <person name="Kuo A."/>
            <person name="LaButti K."/>
            <person name="Larrondo L.F."/>
            <person name="Lindquist E."/>
            <person name="Ling A."/>
            <person name="Lombard V."/>
            <person name="Lucas S."/>
            <person name="Lundell T."/>
            <person name="Martin R."/>
            <person name="McLaughlin D.J."/>
            <person name="Morgenstern I."/>
            <person name="Morin E."/>
            <person name="Murat C."/>
            <person name="Nagy L.G."/>
            <person name="Nolan M."/>
            <person name="Ohm R.A."/>
            <person name="Patyshakuliyeva A."/>
            <person name="Rokas A."/>
            <person name="Ruiz-Duenas F.J."/>
            <person name="Sabat G."/>
            <person name="Salamov A."/>
            <person name="Samejima M."/>
            <person name="Schmutz J."/>
            <person name="Slot J.C."/>
            <person name="St John F."/>
            <person name="Stenlid J."/>
            <person name="Sun H."/>
            <person name="Sun S."/>
            <person name="Syed K."/>
            <person name="Tsang A."/>
            <person name="Wiebenga A."/>
            <person name="Young D."/>
            <person name="Pisabarro A."/>
            <person name="Eastwood D.C."/>
            <person name="Martin F."/>
            <person name="Cullen D."/>
            <person name="Grigoriev I.V."/>
            <person name="Hibbett D.S."/>
        </authorList>
    </citation>
    <scope>NUCLEOTIDE SEQUENCE [LARGE SCALE GENOMIC DNA]</scope>
    <source>
        <strain evidence="3">RWD-64-598 SS2</strain>
    </source>
</reference>
<name>A0A5M3M731_CONPW</name>
<dbReference type="EMBL" id="JH711589">
    <property type="protein sequence ID" value="EIW75142.1"/>
    <property type="molecule type" value="Genomic_DNA"/>
</dbReference>
<feature type="non-terminal residue" evidence="2">
    <location>
        <position position="106"/>
    </location>
</feature>
<dbReference type="KEGG" id="cput:CONPUDRAFT_66069"/>
<dbReference type="Proteomes" id="UP000053558">
    <property type="component" value="Unassembled WGS sequence"/>
</dbReference>
<dbReference type="AlphaFoldDB" id="A0A5M3M731"/>
<feature type="signal peptide" evidence="1">
    <location>
        <begin position="1"/>
        <end position="26"/>
    </location>
</feature>
<dbReference type="RefSeq" id="XP_007774461.1">
    <property type="nucleotide sequence ID" value="XM_007776271.1"/>
</dbReference>
<dbReference type="OrthoDB" id="3204217at2759"/>
<proteinExistence type="predicted"/>
<evidence type="ECO:0000256" key="1">
    <source>
        <dbReference type="SAM" id="SignalP"/>
    </source>
</evidence>
<comment type="caution">
    <text evidence="2">The sequence shown here is derived from an EMBL/GenBank/DDBJ whole genome shotgun (WGS) entry which is preliminary data.</text>
</comment>
<organism evidence="2 3">
    <name type="scientific">Coniophora puteana (strain RWD-64-598)</name>
    <name type="common">Brown rot fungus</name>
    <dbReference type="NCBI Taxonomy" id="741705"/>
    <lineage>
        <taxon>Eukaryota</taxon>
        <taxon>Fungi</taxon>
        <taxon>Dikarya</taxon>
        <taxon>Basidiomycota</taxon>
        <taxon>Agaricomycotina</taxon>
        <taxon>Agaricomycetes</taxon>
        <taxon>Agaricomycetidae</taxon>
        <taxon>Boletales</taxon>
        <taxon>Coniophorineae</taxon>
        <taxon>Coniophoraceae</taxon>
        <taxon>Coniophora</taxon>
    </lineage>
</organism>
<sequence length="106" mass="11679">MRYTDPPSAVHTILGTALFLFGKALAQGLTAQTRGGDQDPRLLGGEPADPVVYWLAAADVFELADGLPCRTSGTMGWGWERFEARAREKADRWQMEITWGRTLVAI</sequence>
<evidence type="ECO:0000313" key="2">
    <source>
        <dbReference type="EMBL" id="EIW75142.1"/>
    </source>
</evidence>
<protein>
    <submittedName>
        <fullName evidence="2">Uncharacterized protein</fullName>
    </submittedName>
</protein>
<evidence type="ECO:0000313" key="3">
    <source>
        <dbReference type="Proteomes" id="UP000053558"/>
    </source>
</evidence>
<keyword evidence="3" id="KW-1185">Reference proteome</keyword>
<keyword evidence="1" id="KW-0732">Signal</keyword>
<accession>A0A5M3M731</accession>
<dbReference type="GeneID" id="19208474"/>